<gene>
    <name evidence="1" type="ORF">L1987_18646</name>
</gene>
<sequence>MQTPPITTPRSPRNTLVAAEERHILEFEYPREHGAYRSCAPFELKVSTNRTKDLATRNMTTPTDSTPTTTTTSITPITTTTPIPTNPHFVILEHPLRLPRRSWERDYITVERVLQLHDQGFEHEMRLHHHQNHMEQMVSQLSANHLELHQARDLIEDAM</sequence>
<protein>
    <submittedName>
        <fullName evidence="1">Uncharacterized protein</fullName>
    </submittedName>
</protein>
<accession>A0ACB9J2D3</accession>
<evidence type="ECO:0000313" key="1">
    <source>
        <dbReference type="EMBL" id="KAI3813911.1"/>
    </source>
</evidence>
<name>A0ACB9J2D3_9ASTR</name>
<reference evidence="2" key="1">
    <citation type="journal article" date="2022" name="Mol. Ecol. Resour.">
        <title>The genomes of chicory, endive, great burdock and yacon provide insights into Asteraceae palaeo-polyploidization history and plant inulin production.</title>
        <authorList>
            <person name="Fan W."/>
            <person name="Wang S."/>
            <person name="Wang H."/>
            <person name="Wang A."/>
            <person name="Jiang F."/>
            <person name="Liu H."/>
            <person name="Zhao H."/>
            <person name="Xu D."/>
            <person name="Zhang Y."/>
        </authorList>
    </citation>
    <scope>NUCLEOTIDE SEQUENCE [LARGE SCALE GENOMIC DNA]</scope>
    <source>
        <strain evidence="2">cv. Yunnan</strain>
    </source>
</reference>
<dbReference type="Proteomes" id="UP001056120">
    <property type="component" value="Linkage Group LG06"/>
</dbReference>
<dbReference type="EMBL" id="CM042023">
    <property type="protein sequence ID" value="KAI3813911.1"/>
    <property type="molecule type" value="Genomic_DNA"/>
</dbReference>
<comment type="caution">
    <text evidence="1">The sequence shown here is derived from an EMBL/GenBank/DDBJ whole genome shotgun (WGS) entry which is preliminary data.</text>
</comment>
<keyword evidence="2" id="KW-1185">Reference proteome</keyword>
<organism evidence="1 2">
    <name type="scientific">Smallanthus sonchifolius</name>
    <dbReference type="NCBI Taxonomy" id="185202"/>
    <lineage>
        <taxon>Eukaryota</taxon>
        <taxon>Viridiplantae</taxon>
        <taxon>Streptophyta</taxon>
        <taxon>Embryophyta</taxon>
        <taxon>Tracheophyta</taxon>
        <taxon>Spermatophyta</taxon>
        <taxon>Magnoliopsida</taxon>
        <taxon>eudicotyledons</taxon>
        <taxon>Gunneridae</taxon>
        <taxon>Pentapetalae</taxon>
        <taxon>asterids</taxon>
        <taxon>campanulids</taxon>
        <taxon>Asterales</taxon>
        <taxon>Asteraceae</taxon>
        <taxon>Asteroideae</taxon>
        <taxon>Heliantheae alliance</taxon>
        <taxon>Millerieae</taxon>
        <taxon>Smallanthus</taxon>
    </lineage>
</organism>
<evidence type="ECO:0000313" key="2">
    <source>
        <dbReference type="Proteomes" id="UP001056120"/>
    </source>
</evidence>
<proteinExistence type="predicted"/>
<reference evidence="1 2" key="2">
    <citation type="journal article" date="2022" name="Mol. Ecol. Resour.">
        <title>The genomes of chicory, endive, great burdock and yacon provide insights into Asteraceae paleo-polyploidization history and plant inulin production.</title>
        <authorList>
            <person name="Fan W."/>
            <person name="Wang S."/>
            <person name="Wang H."/>
            <person name="Wang A."/>
            <person name="Jiang F."/>
            <person name="Liu H."/>
            <person name="Zhao H."/>
            <person name="Xu D."/>
            <person name="Zhang Y."/>
        </authorList>
    </citation>
    <scope>NUCLEOTIDE SEQUENCE [LARGE SCALE GENOMIC DNA]</scope>
    <source>
        <strain evidence="2">cv. Yunnan</strain>
        <tissue evidence="1">Leaves</tissue>
    </source>
</reference>